<name>H5SAK2_9CHLR</name>
<dbReference type="EMBL" id="AP011651">
    <property type="protein sequence ID" value="BAL53188.1"/>
    <property type="molecule type" value="Genomic_DNA"/>
</dbReference>
<protein>
    <submittedName>
        <fullName evidence="1">Uncharacterized protein</fullName>
    </submittedName>
</protein>
<sequence length="98" mass="10842">MTFFGKVKNIKKGKGTGCLLAEAITCVSAWVPTWALSPADRETTEAASRAEAESSTQAARARFLHRICHQTSGIRVSQPDGHRLRSFLLRWVYPSPRA</sequence>
<proteinExistence type="predicted"/>
<reference evidence="1" key="1">
    <citation type="journal article" date="2005" name="Environ. Microbiol.">
        <title>Genetic and functional properties of uncultivated thermophilic crenarchaeotes from a subsurface gold mine as revealed by analysis of genome fragments.</title>
        <authorList>
            <person name="Nunoura T."/>
            <person name="Hirayama H."/>
            <person name="Takami H."/>
            <person name="Oida H."/>
            <person name="Nishi S."/>
            <person name="Shimamura S."/>
            <person name="Suzuki Y."/>
            <person name="Inagaki F."/>
            <person name="Takai K."/>
            <person name="Nealson K.H."/>
            <person name="Horikoshi K."/>
        </authorList>
    </citation>
    <scope>NUCLEOTIDE SEQUENCE</scope>
</reference>
<evidence type="ECO:0000313" key="1">
    <source>
        <dbReference type="EMBL" id="BAL53188.1"/>
    </source>
</evidence>
<organism evidence="1">
    <name type="scientific">uncultured Chloroflexota bacterium</name>
    <dbReference type="NCBI Taxonomy" id="166587"/>
    <lineage>
        <taxon>Bacteria</taxon>
        <taxon>Bacillati</taxon>
        <taxon>Chloroflexota</taxon>
        <taxon>environmental samples</taxon>
    </lineage>
</organism>
<dbReference type="AlphaFoldDB" id="H5SAK2"/>
<gene>
    <name evidence="1" type="ORF">HGMM_F05B10C10</name>
</gene>
<accession>H5SAK2</accession>
<reference evidence="1" key="2">
    <citation type="journal article" date="2012" name="PLoS ONE">
        <title>A Deeply Branching Thermophilic Bacterium with an Ancient Acetyl-CoA Pathway Dominates a Subsurface Ecosystem.</title>
        <authorList>
            <person name="Takami H."/>
            <person name="Noguchi H."/>
            <person name="Takaki Y."/>
            <person name="Uchiyama I."/>
            <person name="Toyoda A."/>
            <person name="Nishi S."/>
            <person name="Chee G.-J."/>
            <person name="Arai W."/>
            <person name="Nunoura T."/>
            <person name="Itoh T."/>
            <person name="Hattori M."/>
            <person name="Takai K."/>
        </authorList>
    </citation>
    <scope>NUCLEOTIDE SEQUENCE</scope>
</reference>